<reference evidence="2" key="1">
    <citation type="submission" date="2021-02" db="EMBL/GenBank/DDBJ databases">
        <authorList>
            <person name="Nowell W R."/>
        </authorList>
    </citation>
    <scope>NUCLEOTIDE SEQUENCE</scope>
</reference>
<accession>A0A8S3CC33</accession>
<evidence type="ECO:0000256" key="1">
    <source>
        <dbReference type="SAM" id="MobiDB-lite"/>
    </source>
</evidence>
<feature type="non-terminal residue" evidence="2">
    <location>
        <position position="28"/>
    </location>
</feature>
<organism evidence="2 3">
    <name type="scientific">Rotaria magnacalcarata</name>
    <dbReference type="NCBI Taxonomy" id="392030"/>
    <lineage>
        <taxon>Eukaryota</taxon>
        <taxon>Metazoa</taxon>
        <taxon>Spiralia</taxon>
        <taxon>Gnathifera</taxon>
        <taxon>Rotifera</taxon>
        <taxon>Eurotatoria</taxon>
        <taxon>Bdelloidea</taxon>
        <taxon>Philodinida</taxon>
        <taxon>Philodinidae</taxon>
        <taxon>Rotaria</taxon>
    </lineage>
</organism>
<gene>
    <name evidence="2" type="ORF">BYL167_LOCUS51300</name>
</gene>
<dbReference type="AlphaFoldDB" id="A0A8S3CC33"/>
<feature type="region of interest" description="Disordered" evidence="1">
    <location>
        <begin position="1"/>
        <end position="28"/>
    </location>
</feature>
<protein>
    <submittedName>
        <fullName evidence="2">Uncharacterized protein</fullName>
    </submittedName>
</protein>
<proteinExistence type="predicted"/>
<dbReference type="EMBL" id="CAJOBH010161360">
    <property type="protein sequence ID" value="CAF4879820.1"/>
    <property type="molecule type" value="Genomic_DNA"/>
</dbReference>
<comment type="caution">
    <text evidence="2">The sequence shown here is derived from an EMBL/GenBank/DDBJ whole genome shotgun (WGS) entry which is preliminary data.</text>
</comment>
<dbReference type="Proteomes" id="UP000681967">
    <property type="component" value="Unassembled WGS sequence"/>
</dbReference>
<evidence type="ECO:0000313" key="2">
    <source>
        <dbReference type="EMBL" id="CAF4879820.1"/>
    </source>
</evidence>
<name>A0A8S3CC33_9BILA</name>
<sequence length="28" mass="3079">MLISSTTRRSKGSPSNLYTSMGTFNRAD</sequence>
<evidence type="ECO:0000313" key="3">
    <source>
        <dbReference type="Proteomes" id="UP000681967"/>
    </source>
</evidence>